<keyword evidence="1" id="KW-0812">Transmembrane</keyword>
<dbReference type="EMBL" id="JAAZSR010000151">
    <property type="protein sequence ID" value="NKX50962.1"/>
    <property type="molecule type" value="Genomic_DNA"/>
</dbReference>
<feature type="non-terminal residue" evidence="2">
    <location>
        <position position="161"/>
    </location>
</feature>
<comment type="caution">
    <text evidence="2">The sequence shown here is derived from an EMBL/GenBank/DDBJ whole genome shotgun (WGS) entry which is preliminary data.</text>
</comment>
<protein>
    <submittedName>
        <fullName evidence="2">PA-phosphatase</fullName>
    </submittedName>
</protein>
<name>A0ABX1JNS1_9MICC</name>
<sequence>MLFWLGAVLCAAAFACTYYVFVRTATGQFVDESAWAETDAGWRLGRGLSLEFLDLLPDISAVLAALVLLWVTLARRRWHAAAVAVGVVRAPAASTWLLKNLLLERPDRGISVLVHNSLPSGHTTIAASAALAVFLVATPRWRPFAAAAGGLYAVMAGSATL</sequence>
<keyword evidence="3" id="KW-1185">Reference proteome</keyword>
<keyword evidence="1" id="KW-1133">Transmembrane helix</keyword>
<reference evidence="2 3" key="1">
    <citation type="submission" date="2020-04" db="EMBL/GenBank/DDBJ databases">
        <authorList>
            <person name="Liu S."/>
        </authorList>
    </citation>
    <scope>NUCLEOTIDE SEQUENCE [LARGE SCALE GENOMIC DNA]</scope>
    <source>
        <strain evidence="2 3">CGMCC 1.15091</strain>
    </source>
</reference>
<dbReference type="Proteomes" id="UP000523795">
    <property type="component" value="Unassembled WGS sequence"/>
</dbReference>
<gene>
    <name evidence="2" type="ORF">HER39_10390</name>
</gene>
<evidence type="ECO:0000256" key="1">
    <source>
        <dbReference type="SAM" id="Phobius"/>
    </source>
</evidence>
<dbReference type="SUPFAM" id="SSF48317">
    <property type="entry name" value="Acid phosphatase/Vanadium-dependent haloperoxidase"/>
    <property type="match status" value="1"/>
</dbReference>
<evidence type="ECO:0000313" key="2">
    <source>
        <dbReference type="EMBL" id="NKX50962.1"/>
    </source>
</evidence>
<evidence type="ECO:0000313" key="3">
    <source>
        <dbReference type="Proteomes" id="UP000523795"/>
    </source>
</evidence>
<dbReference type="InterPro" id="IPR036938">
    <property type="entry name" value="PAP2/HPO_sf"/>
</dbReference>
<organism evidence="2 3">
    <name type="scientific">Arthrobacter deserti</name>
    <dbReference type="NCBI Taxonomy" id="1742687"/>
    <lineage>
        <taxon>Bacteria</taxon>
        <taxon>Bacillati</taxon>
        <taxon>Actinomycetota</taxon>
        <taxon>Actinomycetes</taxon>
        <taxon>Micrococcales</taxon>
        <taxon>Micrococcaceae</taxon>
        <taxon>Arthrobacter</taxon>
    </lineage>
</organism>
<proteinExistence type="predicted"/>
<feature type="transmembrane region" description="Helical" evidence="1">
    <location>
        <begin position="55"/>
        <end position="73"/>
    </location>
</feature>
<keyword evidence="1" id="KW-0472">Membrane</keyword>
<accession>A0ABX1JNS1</accession>